<dbReference type="EMBL" id="CM001402">
    <property type="protein sequence ID" value="EHO41360.1"/>
    <property type="molecule type" value="Genomic_DNA"/>
</dbReference>
<sequence precursor="true">MRIIFIGIALISFFKVSVRAQLMEPVKIKTPHGILKIEANLKWHTLRVRAETSIPGENGAIAEADLLKLIEKLVTEKDSLLNGQTFSSLYLGRLVEYPWLVTFLMRRAAESPEWQAERGRLKIDSVNINDWVATILFTHPIRDKIDRLFRKSGYRVTGISAEKVLVNDASKVERKSVKYLTGKLPFDAQTWLILKKIK</sequence>
<proteinExistence type="predicted"/>
<dbReference type="STRING" id="880073.Cabys_475"/>
<dbReference type="InParanoid" id="H1XSE8"/>
<dbReference type="EMBL" id="CP018099">
    <property type="protein sequence ID" value="APF17226.1"/>
    <property type="molecule type" value="Genomic_DNA"/>
</dbReference>
<evidence type="ECO:0000313" key="2">
    <source>
        <dbReference type="EMBL" id="EHO41360.1"/>
    </source>
</evidence>
<dbReference type="HOGENOM" id="CLU_1375966_0_0_0"/>
<name>H1XSE8_CALAY</name>
<dbReference type="KEGG" id="caby:Cabys_475"/>
<dbReference type="RefSeq" id="WP_006928473.1">
    <property type="nucleotide sequence ID" value="NZ_CM001402.1"/>
</dbReference>
<dbReference type="PaxDb" id="880073-Calab_1744"/>
<reference evidence="1 4" key="2">
    <citation type="submission" date="2016-11" db="EMBL/GenBank/DDBJ databases">
        <title>Genomic analysis of Caldithrix abyssi and proposal of a novel bacterial phylum Caldithrichaeota.</title>
        <authorList>
            <person name="Kublanov I."/>
            <person name="Sigalova O."/>
            <person name="Gavrilov S."/>
            <person name="Lebedinsky A."/>
            <person name="Ivanova N."/>
            <person name="Daum C."/>
            <person name="Reddy T."/>
            <person name="Klenk H.P."/>
            <person name="Goker M."/>
            <person name="Reva O."/>
            <person name="Miroshnichenko M."/>
            <person name="Kyprides N."/>
            <person name="Woyke T."/>
            <person name="Gelfand M."/>
        </authorList>
    </citation>
    <scope>NUCLEOTIDE SEQUENCE [LARGE SCALE GENOMIC DNA]</scope>
    <source>
        <strain evidence="1 4">LF13</strain>
    </source>
</reference>
<gene>
    <name evidence="1" type="ORF">Cabys_475</name>
    <name evidence="2" type="ORF">Calab_1744</name>
</gene>
<protein>
    <submittedName>
        <fullName evidence="2">Uncharacterized protein</fullName>
    </submittedName>
</protein>
<accession>H1XSE8</accession>
<organism evidence="2 3">
    <name type="scientific">Caldithrix abyssi DSM 13497</name>
    <dbReference type="NCBI Taxonomy" id="880073"/>
    <lineage>
        <taxon>Bacteria</taxon>
        <taxon>Pseudomonadati</taxon>
        <taxon>Calditrichota</taxon>
        <taxon>Calditrichia</taxon>
        <taxon>Calditrichales</taxon>
        <taxon>Calditrichaceae</taxon>
        <taxon>Caldithrix</taxon>
    </lineage>
</organism>
<dbReference type="Proteomes" id="UP000004671">
    <property type="component" value="Chromosome"/>
</dbReference>
<evidence type="ECO:0000313" key="4">
    <source>
        <dbReference type="Proteomes" id="UP000183868"/>
    </source>
</evidence>
<keyword evidence="3" id="KW-1185">Reference proteome</keyword>
<reference evidence="2 3" key="1">
    <citation type="submission" date="2011-09" db="EMBL/GenBank/DDBJ databases">
        <title>The permanent draft genome of Caldithrix abyssi DSM 13497.</title>
        <authorList>
            <consortium name="US DOE Joint Genome Institute (JGI-PGF)"/>
            <person name="Lucas S."/>
            <person name="Han J."/>
            <person name="Lapidus A."/>
            <person name="Bruce D."/>
            <person name="Goodwin L."/>
            <person name="Pitluck S."/>
            <person name="Peters L."/>
            <person name="Kyrpides N."/>
            <person name="Mavromatis K."/>
            <person name="Ivanova N."/>
            <person name="Mikhailova N."/>
            <person name="Chertkov O."/>
            <person name="Detter J.C."/>
            <person name="Tapia R."/>
            <person name="Han C."/>
            <person name="Land M."/>
            <person name="Hauser L."/>
            <person name="Markowitz V."/>
            <person name="Cheng J.-F."/>
            <person name="Hugenholtz P."/>
            <person name="Woyke T."/>
            <person name="Wu D."/>
            <person name="Spring S."/>
            <person name="Brambilla E."/>
            <person name="Klenk H.-P."/>
            <person name="Eisen J.A."/>
        </authorList>
    </citation>
    <scope>NUCLEOTIDE SEQUENCE [LARGE SCALE GENOMIC DNA]</scope>
    <source>
        <strain evidence="2 3">DSM 13497</strain>
    </source>
</reference>
<dbReference type="AlphaFoldDB" id="H1XSE8"/>
<evidence type="ECO:0000313" key="3">
    <source>
        <dbReference type="Proteomes" id="UP000004671"/>
    </source>
</evidence>
<dbReference type="Proteomes" id="UP000183868">
    <property type="component" value="Chromosome"/>
</dbReference>
<dbReference type="OrthoDB" id="9129572at2"/>
<dbReference type="eggNOG" id="ENOG5033KQY">
    <property type="taxonomic scope" value="Bacteria"/>
</dbReference>
<evidence type="ECO:0000313" key="1">
    <source>
        <dbReference type="EMBL" id="APF17226.1"/>
    </source>
</evidence>